<dbReference type="PANTHER" id="PTHR43744:SF8">
    <property type="entry name" value="SN-GLYCEROL-3-PHOSPHATE TRANSPORT SYSTEM PERMEASE PROTEIN UGPE"/>
    <property type="match status" value="1"/>
</dbReference>
<feature type="transmembrane region" description="Helical" evidence="7">
    <location>
        <begin position="78"/>
        <end position="102"/>
    </location>
</feature>
<proteinExistence type="inferred from homology"/>
<dbReference type="GO" id="GO:0005886">
    <property type="term" value="C:plasma membrane"/>
    <property type="evidence" value="ECO:0007669"/>
    <property type="project" value="UniProtKB-SubCell"/>
</dbReference>
<protein>
    <submittedName>
        <fullName evidence="9">Carbohydrate ABC transporter permease</fullName>
    </submittedName>
</protein>
<keyword evidence="4 7" id="KW-0812">Transmembrane</keyword>
<feature type="transmembrane region" description="Helical" evidence="7">
    <location>
        <begin position="250"/>
        <end position="271"/>
    </location>
</feature>
<comment type="subcellular location">
    <subcellularLocation>
        <location evidence="1 7">Cell membrane</location>
        <topology evidence="1 7">Multi-pass membrane protein</topology>
    </subcellularLocation>
</comment>
<dbReference type="Pfam" id="PF00528">
    <property type="entry name" value="BPD_transp_1"/>
    <property type="match status" value="1"/>
</dbReference>
<evidence type="ECO:0000256" key="6">
    <source>
        <dbReference type="ARBA" id="ARBA00023136"/>
    </source>
</evidence>
<dbReference type="Proteomes" id="UP000280696">
    <property type="component" value="Unassembled WGS sequence"/>
</dbReference>
<dbReference type="EMBL" id="RAYQ01000003">
    <property type="protein sequence ID" value="RKI93190.1"/>
    <property type="molecule type" value="Genomic_DNA"/>
</dbReference>
<comment type="similarity">
    <text evidence="7">Belongs to the binding-protein-dependent transport system permease family.</text>
</comment>
<name>A0A3A9ANR4_9FIRM</name>
<accession>A0A3A9ANR4</accession>
<feature type="domain" description="ABC transmembrane type-1" evidence="8">
    <location>
        <begin position="79"/>
        <end position="271"/>
    </location>
</feature>
<evidence type="ECO:0000313" key="10">
    <source>
        <dbReference type="Proteomes" id="UP000280696"/>
    </source>
</evidence>
<comment type="caution">
    <text evidence="9">The sequence shown here is derived from an EMBL/GenBank/DDBJ whole genome shotgun (WGS) entry which is preliminary data.</text>
</comment>
<feature type="transmembrane region" description="Helical" evidence="7">
    <location>
        <begin position="192"/>
        <end position="217"/>
    </location>
</feature>
<evidence type="ECO:0000256" key="3">
    <source>
        <dbReference type="ARBA" id="ARBA00022475"/>
    </source>
</evidence>
<evidence type="ECO:0000256" key="2">
    <source>
        <dbReference type="ARBA" id="ARBA00022448"/>
    </source>
</evidence>
<organism evidence="9 10">
    <name type="scientific">Parablautia intestinalis</name>
    <dbReference type="NCBI Taxonomy" id="2320100"/>
    <lineage>
        <taxon>Bacteria</taxon>
        <taxon>Bacillati</taxon>
        <taxon>Bacillota</taxon>
        <taxon>Clostridia</taxon>
        <taxon>Lachnospirales</taxon>
        <taxon>Lachnospiraceae</taxon>
        <taxon>Parablautia</taxon>
    </lineage>
</organism>
<dbReference type="GO" id="GO:0055085">
    <property type="term" value="P:transmembrane transport"/>
    <property type="evidence" value="ECO:0007669"/>
    <property type="project" value="InterPro"/>
</dbReference>
<keyword evidence="6 7" id="KW-0472">Membrane</keyword>
<evidence type="ECO:0000256" key="1">
    <source>
        <dbReference type="ARBA" id="ARBA00004651"/>
    </source>
</evidence>
<evidence type="ECO:0000256" key="5">
    <source>
        <dbReference type="ARBA" id="ARBA00022989"/>
    </source>
</evidence>
<feature type="transmembrane region" description="Helical" evidence="7">
    <location>
        <begin position="148"/>
        <end position="171"/>
    </location>
</feature>
<evidence type="ECO:0000256" key="7">
    <source>
        <dbReference type="RuleBase" id="RU363032"/>
    </source>
</evidence>
<dbReference type="InterPro" id="IPR000515">
    <property type="entry name" value="MetI-like"/>
</dbReference>
<dbReference type="InterPro" id="IPR035906">
    <property type="entry name" value="MetI-like_sf"/>
</dbReference>
<dbReference type="PROSITE" id="PS50928">
    <property type="entry name" value="ABC_TM1"/>
    <property type="match status" value="1"/>
</dbReference>
<feature type="transmembrane region" description="Helical" evidence="7">
    <location>
        <begin position="114"/>
        <end position="136"/>
    </location>
</feature>
<keyword evidence="2 7" id="KW-0813">Transport</keyword>
<reference evidence="9 10" key="1">
    <citation type="submission" date="2018-09" db="EMBL/GenBank/DDBJ databases">
        <title>Murine metabolic-syndrome-specific gut microbial biobank.</title>
        <authorList>
            <person name="Liu C."/>
        </authorList>
    </citation>
    <scope>NUCLEOTIDE SEQUENCE [LARGE SCALE GENOMIC DNA]</scope>
    <source>
        <strain evidence="9 10">0.1xD8-82</strain>
    </source>
</reference>
<dbReference type="CDD" id="cd06261">
    <property type="entry name" value="TM_PBP2"/>
    <property type="match status" value="1"/>
</dbReference>
<evidence type="ECO:0000313" key="9">
    <source>
        <dbReference type="EMBL" id="RKI93190.1"/>
    </source>
</evidence>
<feature type="transmembrane region" description="Helical" evidence="7">
    <location>
        <begin position="12"/>
        <end position="36"/>
    </location>
</feature>
<keyword evidence="10" id="KW-1185">Reference proteome</keyword>
<evidence type="ECO:0000256" key="4">
    <source>
        <dbReference type="ARBA" id="ARBA00022692"/>
    </source>
</evidence>
<dbReference type="PANTHER" id="PTHR43744">
    <property type="entry name" value="ABC TRANSPORTER PERMEASE PROTEIN MG189-RELATED-RELATED"/>
    <property type="match status" value="1"/>
</dbReference>
<evidence type="ECO:0000259" key="8">
    <source>
        <dbReference type="PROSITE" id="PS50928"/>
    </source>
</evidence>
<gene>
    <name evidence="9" type="ORF">D7V94_04215</name>
</gene>
<keyword evidence="5 7" id="KW-1133">Transmembrane helix</keyword>
<dbReference type="Gene3D" id="1.10.3720.10">
    <property type="entry name" value="MetI-like"/>
    <property type="match status" value="1"/>
</dbReference>
<dbReference type="SUPFAM" id="SSF161098">
    <property type="entry name" value="MetI-like"/>
    <property type="match status" value="1"/>
</dbReference>
<dbReference type="AlphaFoldDB" id="A0A3A9ANR4"/>
<dbReference type="OrthoDB" id="42677at2"/>
<dbReference type="RefSeq" id="WP_120467097.1">
    <property type="nucleotide sequence ID" value="NZ_CATJBT010000156.1"/>
</dbReference>
<sequence length="286" mass="31411">MKSKISQHTPIGWVIVIFKWMLLFGWAAMTFLPLYWVVINCFKPSDEILRNSLEWPASLSLANFVSIMNYPDVNIPKAFLNSFIISGAVVVLVVIISSMAAFALGRMEMKAGKYIMAILTACLLVPSFATVIPNFVTLSNIPFVHGNRIAAILPQTAGNLCFSIIMVQGFMRSLPMELDEAAVIDGASVPQIFRYISLPLCRSVLATVAIMVFIWSYNDLFTSLVYVSERSKQPICVILSMVSNMFGTDYGAMMAAIVVTILPPLILYIFAQEQVVSGLTAGAVKG</sequence>
<keyword evidence="3" id="KW-1003">Cell membrane</keyword>